<accession>A0A158I173</accession>
<gene>
    <name evidence="4" type="ORF">AWB69_05104</name>
</gene>
<reference evidence="4 5" key="1">
    <citation type="submission" date="2016-01" db="EMBL/GenBank/DDBJ databases">
        <authorList>
            <person name="Oliw E.H."/>
        </authorList>
    </citation>
    <scope>NUCLEOTIDE SEQUENCE [LARGE SCALE GENOMIC DNA]</scope>
    <source>
        <strain evidence="4">LMG 27134</strain>
    </source>
</reference>
<proteinExistence type="predicted"/>
<dbReference type="OrthoDB" id="8595358at2"/>
<dbReference type="InterPro" id="IPR016181">
    <property type="entry name" value="Acyl_CoA_acyltransferase"/>
</dbReference>
<protein>
    <submittedName>
        <fullName evidence="4">N-acetyltransferase GCN5</fullName>
    </submittedName>
</protein>
<keyword evidence="1 4" id="KW-0808">Transferase</keyword>
<dbReference type="AlphaFoldDB" id="A0A158I173"/>
<evidence type="ECO:0000313" key="4">
    <source>
        <dbReference type="EMBL" id="SAL50362.1"/>
    </source>
</evidence>
<evidence type="ECO:0000313" key="5">
    <source>
        <dbReference type="Proteomes" id="UP000054683"/>
    </source>
</evidence>
<dbReference type="Proteomes" id="UP000054683">
    <property type="component" value="Unassembled WGS sequence"/>
</dbReference>
<evidence type="ECO:0000256" key="2">
    <source>
        <dbReference type="ARBA" id="ARBA00023315"/>
    </source>
</evidence>
<dbReference type="EMBL" id="FCOK02000038">
    <property type="protein sequence ID" value="SAL50362.1"/>
    <property type="molecule type" value="Genomic_DNA"/>
</dbReference>
<dbReference type="InterPro" id="IPR000182">
    <property type="entry name" value="GNAT_dom"/>
</dbReference>
<dbReference type="CDD" id="cd04301">
    <property type="entry name" value="NAT_SF"/>
    <property type="match status" value="1"/>
</dbReference>
<dbReference type="RefSeq" id="WP_062089472.1">
    <property type="nucleotide sequence ID" value="NZ_FCOK02000038.1"/>
</dbReference>
<dbReference type="SUPFAM" id="SSF55729">
    <property type="entry name" value="Acyl-CoA N-acyltransferases (Nat)"/>
    <property type="match status" value="1"/>
</dbReference>
<organism evidence="4 5">
    <name type="scientific">Caballeronia udeis</name>
    <dbReference type="NCBI Taxonomy" id="1232866"/>
    <lineage>
        <taxon>Bacteria</taxon>
        <taxon>Pseudomonadati</taxon>
        <taxon>Pseudomonadota</taxon>
        <taxon>Betaproteobacteria</taxon>
        <taxon>Burkholderiales</taxon>
        <taxon>Burkholderiaceae</taxon>
        <taxon>Caballeronia</taxon>
    </lineage>
</organism>
<dbReference type="InterPro" id="IPR050832">
    <property type="entry name" value="Bact_Acetyltransf"/>
</dbReference>
<dbReference type="PANTHER" id="PTHR43877">
    <property type="entry name" value="AMINOALKYLPHOSPHONATE N-ACETYLTRANSFERASE-RELATED-RELATED"/>
    <property type="match status" value="1"/>
</dbReference>
<dbReference type="GO" id="GO:0016747">
    <property type="term" value="F:acyltransferase activity, transferring groups other than amino-acyl groups"/>
    <property type="evidence" value="ECO:0007669"/>
    <property type="project" value="InterPro"/>
</dbReference>
<dbReference type="Pfam" id="PF00583">
    <property type="entry name" value="Acetyltransf_1"/>
    <property type="match status" value="1"/>
</dbReference>
<name>A0A158I173_9BURK</name>
<dbReference type="Gene3D" id="3.40.630.30">
    <property type="match status" value="1"/>
</dbReference>
<evidence type="ECO:0000256" key="1">
    <source>
        <dbReference type="ARBA" id="ARBA00022679"/>
    </source>
</evidence>
<feature type="domain" description="N-acetyltransferase" evidence="3">
    <location>
        <begin position="3"/>
        <end position="180"/>
    </location>
</feature>
<evidence type="ECO:0000259" key="3">
    <source>
        <dbReference type="PROSITE" id="PS51186"/>
    </source>
</evidence>
<sequence>MLVGIREATVGDAQAIATIHVDSWQAAYRGMLPDAYLANLTVAQRSEAWRKSIIAGRPRVLVAHTDIHSATPSDATETILGWVAFGDSRDGDKDHRWGEVETLYIAPWCWRKGIGRILIDAARHALRSAGYTDVALWVLLDNRRARAFYKRSGFVCDNSSRGVQLGGKWLTELRYCCPLGQT</sequence>
<keyword evidence="2" id="KW-0012">Acyltransferase</keyword>
<dbReference type="PROSITE" id="PS51186">
    <property type="entry name" value="GNAT"/>
    <property type="match status" value="1"/>
</dbReference>